<dbReference type="Proteomes" id="UP000076798">
    <property type="component" value="Unassembled WGS sequence"/>
</dbReference>
<organism evidence="2 3">
    <name type="scientific">Sistotremastrum suecicum HHB10207 ss-3</name>
    <dbReference type="NCBI Taxonomy" id="1314776"/>
    <lineage>
        <taxon>Eukaryota</taxon>
        <taxon>Fungi</taxon>
        <taxon>Dikarya</taxon>
        <taxon>Basidiomycota</taxon>
        <taxon>Agaricomycotina</taxon>
        <taxon>Agaricomycetes</taxon>
        <taxon>Sistotremastrales</taxon>
        <taxon>Sistotremastraceae</taxon>
        <taxon>Sistotremastrum</taxon>
    </lineage>
</organism>
<feature type="compositionally biased region" description="Polar residues" evidence="1">
    <location>
        <begin position="285"/>
        <end position="300"/>
    </location>
</feature>
<evidence type="ECO:0000313" key="2">
    <source>
        <dbReference type="EMBL" id="KZT41445.1"/>
    </source>
</evidence>
<dbReference type="AlphaFoldDB" id="A0A166G9D4"/>
<accession>A0A166G9D4</accession>
<evidence type="ECO:0000256" key="1">
    <source>
        <dbReference type="SAM" id="MobiDB-lite"/>
    </source>
</evidence>
<protein>
    <submittedName>
        <fullName evidence="2">Uncharacterized protein</fullName>
    </submittedName>
</protein>
<name>A0A166G9D4_9AGAM</name>
<feature type="region of interest" description="Disordered" evidence="1">
    <location>
        <begin position="285"/>
        <end position="308"/>
    </location>
</feature>
<keyword evidence="3" id="KW-1185">Reference proteome</keyword>
<evidence type="ECO:0000313" key="3">
    <source>
        <dbReference type="Proteomes" id="UP000076798"/>
    </source>
</evidence>
<feature type="compositionally biased region" description="Polar residues" evidence="1">
    <location>
        <begin position="175"/>
        <end position="188"/>
    </location>
</feature>
<feature type="compositionally biased region" description="Polar residues" evidence="1">
    <location>
        <begin position="229"/>
        <end position="238"/>
    </location>
</feature>
<dbReference type="EMBL" id="KV428021">
    <property type="protein sequence ID" value="KZT41445.1"/>
    <property type="molecule type" value="Genomic_DNA"/>
</dbReference>
<reference evidence="2 3" key="1">
    <citation type="journal article" date="2016" name="Mol. Biol. Evol.">
        <title>Comparative Genomics of Early-Diverging Mushroom-Forming Fungi Provides Insights into the Origins of Lignocellulose Decay Capabilities.</title>
        <authorList>
            <person name="Nagy L.G."/>
            <person name="Riley R."/>
            <person name="Tritt A."/>
            <person name="Adam C."/>
            <person name="Daum C."/>
            <person name="Floudas D."/>
            <person name="Sun H."/>
            <person name="Yadav J.S."/>
            <person name="Pangilinan J."/>
            <person name="Larsson K.H."/>
            <person name="Matsuura K."/>
            <person name="Barry K."/>
            <person name="Labutti K."/>
            <person name="Kuo R."/>
            <person name="Ohm R.A."/>
            <person name="Bhattacharya S.S."/>
            <person name="Shirouzu T."/>
            <person name="Yoshinaga Y."/>
            <person name="Martin F.M."/>
            <person name="Grigoriev I.V."/>
            <person name="Hibbett D.S."/>
        </authorList>
    </citation>
    <scope>NUCLEOTIDE SEQUENCE [LARGE SCALE GENOMIC DNA]</scope>
    <source>
        <strain evidence="2 3">HHB10207 ss-3</strain>
    </source>
</reference>
<dbReference type="OrthoDB" id="3364736at2759"/>
<sequence length="407" mass="44356">MSQVQTTKQNVWIVSRYSRSYPEVTDGAWQHYQYDTPPIRVLLEQTETENSALPSIRLRILWQIQDGQGNQNEIVFEDIDLLEYSKRSFPNLSASRSLPIRALYKDNTVGLKYLNLALPSNATPDFRRIQIIFSNAQAALSFIAAIGPVCPCQSAMQTKAVASTPAGFNPPPPSSTQYSQIDSSPAISPTTKTKPKPKKDRPPAKRTKTSHGTESQLIQPGAPVEIRQPQESSQTQRPAINSGQSLRLLNELITPSSVVTPILKPSNVSELVSTNLFDGSIPTVQTPPVSSQPQASQKTAVPQVPARSSIETPMQIERASDFSPIIQELPPSSSSTHAVAAPLTHIGSSSVATPPTGGPLIQTLSQLYKLPTDELESLVSTIVQEPGFTDFLQKVDTLWKVRGFVGL</sequence>
<proteinExistence type="predicted"/>
<feature type="compositionally biased region" description="Basic residues" evidence="1">
    <location>
        <begin position="193"/>
        <end position="209"/>
    </location>
</feature>
<gene>
    <name evidence="2" type="ORF">SISSUDRAFT_279746</name>
</gene>
<feature type="region of interest" description="Disordered" evidence="1">
    <location>
        <begin position="163"/>
        <end position="238"/>
    </location>
</feature>